<feature type="non-terminal residue" evidence="1">
    <location>
        <position position="1"/>
    </location>
</feature>
<feature type="non-terminal residue" evidence="1">
    <location>
        <position position="69"/>
    </location>
</feature>
<name>C0XG79_LENH9</name>
<dbReference type="Proteomes" id="UP000003752">
    <property type="component" value="Unassembled WGS sequence"/>
</dbReference>
<evidence type="ECO:0000313" key="2">
    <source>
        <dbReference type="Proteomes" id="UP000003752"/>
    </source>
</evidence>
<organism evidence="1 2">
    <name type="scientific">Lentilactobacillus hilgardii (strain ATCC 8290 / DSM 20176 / CCUG 30140 / JCM 1155 / KCTC 3500 / NBRC 15886 / NCIMB 8040 / NRRL B-1843 / 9)</name>
    <dbReference type="NCBI Taxonomy" id="1423757"/>
    <lineage>
        <taxon>Bacteria</taxon>
        <taxon>Bacillati</taxon>
        <taxon>Bacillota</taxon>
        <taxon>Bacilli</taxon>
        <taxon>Lactobacillales</taxon>
        <taxon>Lactobacillaceae</taxon>
        <taxon>Lentilactobacillus</taxon>
    </lineage>
</organism>
<proteinExistence type="predicted"/>
<reference evidence="1 2" key="1">
    <citation type="submission" date="2009-01" db="EMBL/GenBank/DDBJ databases">
        <authorList>
            <person name="Qin X."/>
            <person name="Bachman B."/>
            <person name="Battles P."/>
            <person name="Bell A."/>
            <person name="Bess C."/>
            <person name="Bickham C."/>
            <person name="Chaboub L."/>
            <person name="Chen D."/>
            <person name="Coyle M."/>
            <person name="Deiros D.R."/>
            <person name="Dinh H."/>
            <person name="Forbes L."/>
            <person name="Fowler G."/>
            <person name="Francisco L."/>
            <person name="Fu Q."/>
            <person name="Gubbala S."/>
            <person name="Hale W."/>
            <person name="Han Y."/>
            <person name="Hemphill L."/>
            <person name="Highlander S.K."/>
            <person name="Hirani K."/>
            <person name="Hogues M."/>
            <person name="Jackson L."/>
            <person name="Jakkamsetti A."/>
            <person name="Javaid M."/>
            <person name="Jiang H."/>
            <person name="Korchina V."/>
            <person name="Kovar C."/>
            <person name="Lara F."/>
            <person name="Lee S."/>
            <person name="Mata R."/>
            <person name="Mathew T."/>
            <person name="Moen C."/>
            <person name="Morales K."/>
            <person name="Munidasa M."/>
            <person name="Nazareth L."/>
            <person name="Ngo R."/>
            <person name="Nguyen L."/>
            <person name="Okwuonu G."/>
            <person name="Ongeri F."/>
            <person name="Patil S."/>
            <person name="Petrosino J."/>
            <person name="Pham C."/>
            <person name="Pham P."/>
            <person name="Pu L.-L."/>
            <person name="Puazo M."/>
            <person name="Raj R."/>
            <person name="Reid J."/>
            <person name="Rouhana J."/>
            <person name="Saada N."/>
            <person name="Shang Y."/>
            <person name="Simmons D."/>
            <person name="Thornton R."/>
            <person name="Warren J."/>
            <person name="Weissenberger G."/>
            <person name="Zhang J."/>
            <person name="Zhang L."/>
            <person name="Zhou C."/>
            <person name="Zhu D."/>
            <person name="Muzny D."/>
            <person name="Worley K."/>
            <person name="Gibbs R."/>
        </authorList>
    </citation>
    <scope>NUCLEOTIDE SEQUENCE [LARGE SCALE GENOMIC DNA]</scope>
    <source>
        <strain evidence="2">ATCC 8290 / DSM 20176 / CCUG 30140 / JCM 1155 / KCTC 3500 / NBRC 15886 / NCIMB 8040 / NRRL B-1843 / 9</strain>
    </source>
</reference>
<dbReference type="EMBL" id="ACGP01000019">
    <property type="protein sequence ID" value="EEI25619.1"/>
    <property type="molecule type" value="Genomic_DNA"/>
</dbReference>
<comment type="caution">
    <text evidence="1">The sequence shown here is derived from an EMBL/GenBank/DDBJ whole genome shotgun (WGS) entry which is preliminary data.</text>
</comment>
<accession>C0XG79</accession>
<keyword evidence="2" id="KW-1185">Reference proteome</keyword>
<gene>
    <name evidence="1" type="ORF">HMPREF0519_0240</name>
</gene>
<sequence>QDVDHRLGAEMLHDEARRGGNGHGGIARNRLEQDAGQRRADFGSLFAHEETVFRIGDDYGGCIARVGDA</sequence>
<protein>
    <submittedName>
        <fullName evidence="1">Uncharacterized protein</fullName>
    </submittedName>
</protein>
<dbReference type="AlphaFoldDB" id="C0XG79"/>
<evidence type="ECO:0000313" key="1">
    <source>
        <dbReference type="EMBL" id="EEI25619.1"/>
    </source>
</evidence>